<keyword evidence="3" id="KW-1185">Reference proteome</keyword>
<proteinExistence type="predicted"/>
<dbReference type="EMBL" id="LR812490">
    <property type="protein sequence ID" value="CAC5344715.1"/>
    <property type="molecule type" value="Genomic_DNA"/>
</dbReference>
<dbReference type="Gene3D" id="2.60.120.200">
    <property type="match status" value="1"/>
</dbReference>
<sequence length="701" mass="80737">MSEQKSVLVFDGINDHIELSKSFPDLDKAITIEFWAKGGNSLTEQTSILEAYNNQNTRVLQISLPWWDETDTRIFWDAGNQDGFDRIDKTVRLREYNGWTHWAFVKNATTGRMYIYRNGGVWHRGNGHNRPLTGIKKLVIGSSVNSSHYWKGSLAEFYIWNQARTQEEIKQDMNRRLVGDELGLSTYLPLNGDVNDKTSYTNDGIIYGTSWKLEKLPAKKIEQTPRIKNKIKTRTKTKKSSQPMTTNEPVSESEILELILETSEPIITDELISESEILEPILEISEPIITDELISESEILEPISESTQPIIIEQISNDETLESNQLYSGIQKKRLVICCDGTWNQPASFYPNNVIKFARSVKYAADDQTPQIVFYLPGYGTEEEDNLDNLIKRLGEGAFGWGIDRIIQETYRFLCMNYNVDAQDEIYLMGFSRGAYIVRSLVGMIHKCGLLKRSKIREIPKAYQLYRDVKISPNHPKAQKFREENSKKIDTEKDYLQYRVPIKMLGCWDTVGKLGIPDLTPWLPIAKPWNQRYEFFDNRLSPIVENAFHAVAIDEKSKNFPLAVMERNEKNPDQIVKEVWFSGEHNCIGGGIKEYQGLSDYPLEWMINQAKKLGLEFCFPENESEEFQIKPDITAKFDNSLTGVYSLGGEEWRSPKSSEIIIHHSVIKRLNADPDYRPKNLNPMLKDLIETESSNRIDNEF</sequence>
<dbReference type="Pfam" id="PF13385">
    <property type="entry name" value="Laminin_G_3"/>
    <property type="match status" value="1"/>
</dbReference>
<name>A0A6J7ZPA0_PLARU</name>
<feature type="domain" description="T6SS Phospholipase effector Tle1-like catalytic" evidence="1">
    <location>
        <begin position="333"/>
        <end position="609"/>
    </location>
</feature>
<organism evidence="2 3">
    <name type="scientific">Planktothrix rubescens CCAP 1459/22</name>
    <dbReference type="NCBI Taxonomy" id="329571"/>
    <lineage>
        <taxon>Bacteria</taxon>
        <taxon>Bacillati</taxon>
        <taxon>Cyanobacteriota</taxon>
        <taxon>Cyanophyceae</taxon>
        <taxon>Oscillatoriophycideae</taxon>
        <taxon>Oscillatoriales</taxon>
        <taxon>Microcoleaceae</taxon>
        <taxon>Planktothrix</taxon>
    </lineage>
</organism>
<dbReference type="AlphaFoldDB" id="A0A6J7ZPA0"/>
<accession>A0A6J7ZPA0</accession>
<dbReference type="Proteomes" id="UP000196521">
    <property type="component" value="Chromosome"/>
</dbReference>
<evidence type="ECO:0000259" key="1">
    <source>
        <dbReference type="Pfam" id="PF09994"/>
    </source>
</evidence>
<evidence type="ECO:0000313" key="3">
    <source>
        <dbReference type="Proteomes" id="UP000196521"/>
    </source>
</evidence>
<reference evidence="2" key="1">
    <citation type="submission" date="2020-05" db="EMBL/GenBank/DDBJ databases">
        <authorList>
            <consortium name="Genoscope - CEA"/>
            <person name="William W."/>
        </authorList>
    </citation>
    <scope>NUCLEOTIDE SEQUENCE [LARGE SCALE GENOMIC DNA]</scope>
    <source>
        <strain evidence="2">PCC 7821</strain>
    </source>
</reference>
<dbReference type="Pfam" id="PF09994">
    <property type="entry name" value="T6SS_Tle1-like_cat"/>
    <property type="match status" value="1"/>
</dbReference>
<dbReference type="PANTHER" id="PTHR33840">
    <property type="match status" value="1"/>
</dbReference>
<gene>
    <name evidence="2" type="ORF">PLAN_41130</name>
</gene>
<evidence type="ECO:0000313" key="2">
    <source>
        <dbReference type="EMBL" id="CAC5344715.1"/>
    </source>
</evidence>
<dbReference type="InterPro" id="IPR018712">
    <property type="entry name" value="Tle1-like_cat"/>
</dbReference>
<comment type="caution">
    <text evidence="2">The sequence shown here is derived from an EMBL/GenBank/DDBJ whole genome shotgun (WGS) entry which is preliminary data.</text>
</comment>
<dbReference type="RefSeq" id="WP_199918610.1">
    <property type="nucleotide sequence ID" value="NZ_LR812490.1"/>
</dbReference>
<dbReference type="SUPFAM" id="SSF49899">
    <property type="entry name" value="Concanavalin A-like lectins/glucanases"/>
    <property type="match status" value="1"/>
</dbReference>
<dbReference type="InterPro" id="IPR013320">
    <property type="entry name" value="ConA-like_dom_sf"/>
</dbReference>
<protein>
    <recommendedName>
        <fullName evidence="1">T6SS Phospholipase effector Tle1-like catalytic domain-containing protein</fullName>
    </recommendedName>
</protein>
<dbReference type="PANTHER" id="PTHR33840:SF1">
    <property type="entry name" value="TLE1 PHOSPHOLIPASE DOMAIN-CONTAINING PROTEIN"/>
    <property type="match status" value="1"/>
</dbReference>
<dbReference type="EMBL" id="CZCZ02000014">
    <property type="protein sequence ID" value="CAC5344715.1"/>
    <property type="molecule type" value="Genomic_DNA"/>
</dbReference>